<dbReference type="EMBL" id="PVWO01000356">
    <property type="protein sequence ID" value="PSB51514.1"/>
    <property type="molecule type" value="Genomic_DNA"/>
</dbReference>
<keyword evidence="1" id="KW-0808">Transferase</keyword>
<protein>
    <submittedName>
        <fullName evidence="1">Nucleotidyl transferase AbiEii/AbiGii toxin family protein</fullName>
    </submittedName>
</protein>
<accession>A0A2T1G2N9</accession>
<dbReference type="GO" id="GO:0016740">
    <property type="term" value="F:transferase activity"/>
    <property type="evidence" value="ECO:0007669"/>
    <property type="project" value="UniProtKB-KW"/>
</dbReference>
<dbReference type="AlphaFoldDB" id="A0A2T1G2N9"/>
<dbReference type="RefSeq" id="WP_106309684.1">
    <property type="nucleotide sequence ID" value="NZ_PVWO01000356.1"/>
</dbReference>
<dbReference type="InterPro" id="IPR014942">
    <property type="entry name" value="AbiEii"/>
</dbReference>
<keyword evidence="2" id="KW-1185">Reference proteome</keyword>
<sequence>MNQPRNLAASVRQRLLNLAIAQKEDFNLVLTRYGIERLLYRLERSAQRERFILKGAMLFILWSDTPHRTTKYVDLLCRGDNSITEIEAIFRAVCQVEVVPDGLEFDRATVKGELIKADREYPGVRIRLTAFIAGTLTRINLQIDVGFGDIVTPAAQLMSVPALLADLPAPQLYAYNRETVIAEKFEAMVLLGIGNTRMKDFYDLWYLSQHFTFEGNLLGRAIAATFERRHTPIPIDTPLALTSEFADDETKQRQWVAFVRKGKLTGEGLVLNQIGLILHDFLMPPTIAIGAGVEFDRLRSSGLGWHSK</sequence>
<dbReference type="OrthoDB" id="572535at2"/>
<evidence type="ECO:0000313" key="2">
    <source>
        <dbReference type="Proteomes" id="UP000238937"/>
    </source>
</evidence>
<organism evidence="1 2">
    <name type="scientific">Chamaesiphon polymorphus CCALA 037</name>
    <dbReference type="NCBI Taxonomy" id="2107692"/>
    <lineage>
        <taxon>Bacteria</taxon>
        <taxon>Bacillati</taxon>
        <taxon>Cyanobacteriota</taxon>
        <taxon>Cyanophyceae</taxon>
        <taxon>Gomontiellales</taxon>
        <taxon>Chamaesiphonaceae</taxon>
        <taxon>Chamaesiphon</taxon>
    </lineage>
</organism>
<reference evidence="1 2" key="1">
    <citation type="submission" date="2018-03" db="EMBL/GenBank/DDBJ databases">
        <title>The ancient ancestry and fast evolution of plastids.</title>
        <authorList>
            <person name="Moore K.R."/>
            <person name="Magnabosco C."/>
            <person name="Momper L."/>
            <person name="Gold D.A."/>
            <person name="Bosak T."/>
            <person name="Fournier G.P."/>
        </authorList>
    </citation>
    <scope>NUCLEOTIDE SEQUENCE [LARGE SCALE GENOMIC DNA]</scope>
    <source>
        <strain evidence="1 2">CCALA 037</strain>
    </source>
</reference>
<evidence type="ECO:0000313" key="1">
    <source>
        <dbReference type="EMBL" id="PSB51514.1"/>
    </source>
</evidence>
<proteinExistence type="predicted"/>
<dbReference type="Proteomes" id="UP000238937">
    <property type="component" value="Unassembled WGS sequence"/>
</dbReference>
<gene>
    <name evidence="1" type="ORF">C7B77_21555</name>
</gene>
<name>A0A2T1G2N9_9CYAN</name>
<comment type="caution">
    <text evidence="1">The sequence shown here is derived from an EMBL/GenBank/DDBJ whole genome shotgun (WGS) entry which is preliminary data.</text>
</comment>
<dbReference type="Pfam" id="PF08843">
    <property type="entry name" value="AbiEii"/>
    <property type="match status" value="1"/>
</dbReference>